<evidence type="ECO:0000259" key="9">
    <source>
        <dbReference type="SMART" id="SM01069"/>
    </source>
</evidence>
<evidence type="ECO:0000256" key="3">
    <source>
        <dbReference type="ARBA" id="ARBA00020496"/>
    </source>
</evidence>
<dbReference type="Pfam" id="PF03234">
    <property type="entry name" value="CDC37_N"/>
    <property type="match status" value="1"/>
</dbReference>
<evidence type="ECO:0000256" key="8">
    <source>
        <dbReference type="SAM" id="MobiDB-lite"/>
    </source>
</evidence>
<dbReference type="GO" id="GO:0031072">
    <property type="term" value="F:heat shock protein binding"/>
    <property type="evidence" value="ECO:0007669"/>
    <property type="project" value="TreeGrafter"/>
</dbReference>
<feature type="region of interest" description="Disordered" evidence="8">
    <location>
        <begin position="1"/>
        <end position="26"/>
    </location>
</feature>
<dbReference type="InterPro" id="IPR004918">
    <property type="entry name" value="Cdc37"/>
</dbReference>
<feature type="compositionally biased region" description="Basic and acidic residues" evidence="8">
    <location>
        <begin position="347"/>
        <end position="357"/>
    </location>
</feature>
<dbReference type="GO" id="GO:0005737">
    <property type="term" value="C:cytoplasm"/>
    <property type="evidence" value="ECO:0007669"/>
    <property type="project" value="UniProtKB-SubCell"/>
</dbReference>
<evidence type="ECO:0000256" key="4">
    <source>
        <dbReference type="ARBA" id="ARBA00022490"/>
    </source>
</evidence>
<dbReference type="SMART" id="SM01070">
    <property type="entry name" value="CDC37_M"/>
    <property type="match status" value="1"/>
</dbReference>
<evidence type="ECO:0000256" key="7">
    <source>
        <dbReference type="SAM" id="Coils"/>
    </source>
</evidence>
<protein>
    <recommendedName>
        <fullName evidence="3">Hsp90 co-chaperone Cdc37</fullName>
    </recommendedName>
    <alternativeName>
        <fullName evidence="6">Hsp90 chaperone protein kinase-targeting subunit</fullName>
    </alternativeName>
</protein>
<feature type="domain" description="Cdc37 C-terminal" evidence="9">
    <location>
        <begin position="286"/>
        <end position="362"/>
    </location>
</feature>
<dbReference type="GO" id="GO:0019901">
    <property type="term" value="F:protein kinase binding"/>
    <property type="evidence" value="ECO:0007669"/>
    <property type="project" value="InterPro"/>
</dbReference>
<comment type="similarity">
    <text evidence="2">Belongs to the CDC37 family.</text>
</comment>
<dbReference type="SUPFAM" id="SSF101391">
    <property type="entry name" value="Hsp90 co-chaperone CDC37"/>
    <property type="match status" value="1"/>
</dbReference>
<feature type="domain" description="Cdc37 N-terminal" evidence="11">
    <location>
        <begin position="1"/>
        <end position="125"/>
    </location>
</feature>
<dbReference type="EMBL" id="GEZM01054681">
    <property type="protein sequence ID" value="JAV73491.1"/>
    <property type="molecule type" value="Transcribed_RNA"/>
</dbReference>
<comment type="subcellular location">
    <subcellularLocation>
        <location evidence="1">Cytoplasm</location>
    </subcellularLocation>
</comment>
<dbReference type="GO" id="GO:0051087">
    <property type="term" value="F:protein-folding chaperone binding"/>
    <property type="evidence" value="ECO:0007669"/>
    <property type="project" value="TreeGrafter"/>
</dbReference>
<dbReference type="InterPro" id="IPR038189">
    <property type="entry name" value="Cdc37_Hsp90-bd_sf"/>
</dbReference>
<dbReference type="SMART" id="SM01071">
    <property type="entry name" value="CDC37_N"/>
    <property type="match status" value="1"/>
</dbReference>
<name>A0A1Y1LKP8_PHOPY</name>
<feature type="region of interest" description="Disordered" evidence="8">
    <location>
        <begin position="344"/>
        <end position="363"/>
    </location>
</feature>
<dbReference type="Gene3D" id="6.10.140.250">
    <property type="match status" value="1"/>
</dbReference>
<dbReference type="GO" id="GO:0051082">
    <property type="term" value="F:unfolded protein binding"/>
    <property type="evidence" value="ECO:0007669"/>
    <property type="project" value="TreeGrafter"/>
</dbReference>
<dbReference type="SMART" id="SM01069">
    <property type="entry name" value="CDC37_C"/>
    <property type="match status" value="1"/>
</dbReference>
<dbReference type="GO" id="GO:0006457">
    <property type="term" value="P:protein folding"/>
    <property type="evidence" value="ECO:0007669"/>
    <property type="project" value="TreeGrafter"/>
</dbReference>
<dbReference type="Pfam" id="PF08565">
    <property type="entry name" value="CDC37_M"/>
    <property type="match status" value="1"/>
</dbReference>
<dbReference type="Gene3D" id="1.20.58.610">
    <property type="entry name" value="Cdc37, Hsp90 binding domain"/>
    <property type="match status" value="1"/>
</dbReference>
<dbReference type="PANTHER" id="PTHR12800">
    <property type="entry name" value="CDC37-RELATED"/>
    <property type="match status" value="1"/>
</dbReference>
<feature type="domain" description="Cdc37 Hsp90 binding" evidence="10">
    <location>
        <begin position="118"/>
        <end position="282"/>
    </location>
</feature>
<organism evidence="12">
    <name type="scientific">Photinus pyralis</name>
    <name type="common">Common eastern firefly</name>
    <name type="synonym">Lampyris pyralis</name>
    <dbReference type="NCBI Taxonomy" id="7054"/>
    <lineage>
        <taxon>Eukaryota</taxon>
        <taxon>Metazoa</taxon>
        <taxon>Ecdysozoa</taxon>
        <taxon>Arthropoda</taxon>
        <taxon>Hexapoda</taxon>
        <taxon>Insecta</taxon>
        <taxon>Pterygota</taxon>
        <taxon>Neoptera</taxon>
        <taxon>Endopterygota</taxon>
        <taxon>Coleoptera</taxon>
        <taxon>Polyphaga</taxon>
        <taxon>Elateriformia</taxon>
        <taxon>Elateroidea</taxon>
        <taxon>Lampyridae</taxon>
        <taxon>Lampyrinae</taxon>
        <taxon>Photinus</taxon>
    </lineage>
</organism>
<sequence length="363" mass="42039">MVDYSKWANIEISDDEDETHPNIDTPSLFRWRHDARLQRMADQKVAIEEHKKKASEHSKKLSVASRQLADAEKSGCGDVETLRQALKDLEKEAEVLKEESKELDSKEKKAPWNVDTISKDGFAKTIINKGAPKQLEEGLTDEEREEQMKKFVKAHEKDLKHYGMLRRYDDSRVFLKSHSHLVCEYTANYLVVWCINLQMEQKTELMAHVAHQVICMQYILELAKQLEYDPRACLDAFFTKIQVAEPEYKAAFNDELAQFKERIKKRAAEKYDDLLKEAQEEERQQRLGPGGLDPVEVFESLPDELKTCFETQDVPLLQETIAKMDEDEVRYHMKRAVDSGLWIPDAKAAKNDSKNEAETTETT</sequence>
<dbReference type="InterPro" id="IPR013873">
    <property type="entry name" value="Cdc37_C"/>
</dbReference>
<evidence type="ECO:0000256" key="5">
    <source>
        <dbReference type="ARBA" id="ARBA00023186"/>
    </source>
</evidence>
<evidence type="ECO:0000259" key="11">
    <source>
        <dbReference type="SMART" id="SM01071"/>
    </source>
</evidence>
<dbReference type="InterPro" id="IPR013855">
    <property type="entry name" value="Cdc37_N_dom"/>
</dbReference>
<evidence type="ECO:0000256" key="1">
    <source>
        <dbReference type="ARBA" id="ARBA00004496"/>
    </source>
</evidence>
<feature type="coiled-coil region" evidence="7">
    <location>
        <begin position="257"/>
        <end position="284"/>
    </location>
</feature>
<dbReference type="FunFam" id="1.20.58.610:FF:000001">
    <property type="entry name" value="Hsp90 co-chaperone Cdc37-like 1"/>
    <property type="match status" value="1"/>
</dbReference>
<dbReference type="Pfam" id="PF08564">
    <property type="entry name" value="CDC37_C"/>
    <property type="match status" value="1"/>
</dbReference>
<dbReference type="GO" id="GO:0050821">
    <property type="term" value="P:protein stabilization"/>
    <property type="evidence" value="ECO:0007669"/>
    <property type="project" value="TreeGrafter"/>
</dbReference>
<proteinExistence type="inferred from homology"/>
<keyword evidence="4" id="KW-0963">Cytoplasm</keyword>
<evidence type="ECO:0000256" key="2">
    <source>
        <dbReference type="ARBA" id="ARBA00006222"/>
    </source>
</evidence>
<keyword evidence="7" id="KW-0175">Coiled coil</keyword>
<dbReference type="InterPro" id="IPR013874">
    <property type="entry name" value="Cdc37_Hsp90-bd"/>
</dbReference>
<dbReference type="PANTHER" id="PTHR12800:SF4">
    <property type="entry name" value="HSP90 CO-CHAPERONE CDC37"/>
    <property type="match status" value="1"/>
</dbReference>
<keyword evidence="5" id="KW-0143">Chaperone</keyword>
<dbReference type="AlphaFoldDB" id="A0A1Y1LKP8"/>
<reference evidence="12" key="1">
    <citation type="journal article" date="2016" name="Sci. Rep.">
        <title>Molecular characterization of firefly nuptial gifts: a multi-omics approach sheds light on postcopulatory sexual selection.</title>
        <authorList>
            <person name="Al-Wathiqui N."/>
            <person name="Fallon T.R."/>
            <person name="South A."/>
            <person name="Weng J.K."/>
            <person name="Lewis S.M."/>
        </authorList>
    </citation>
    <scope>NUCLEOTIDE SEQUENCE</scope>
</reference>
<feature type="coiled-coil region" evidence="7">
    <location>
        <begin position="47"/>
        <end position="109"/>
    </location>
</feature>
<evidence type="ECO:0000256" key="6">
    <source>
        <dbReference type="ARBA" id="ARBA00031396"/>
    </source>
</evidence>
<evidence type="ECO:0000313" key="12">
    <source>
        <dbReference type="EMBL" id="JAV73491.1"/>
    </source>
</evidence>
<evidence type="ECO:0000259" key="10">
    <source>
        <dbReference type="SMART" id="SM01070"/>
    </source>
</evidence>
<accession>A0A1Y1LKP8</accession>